<dbReference type="EMBL" id="VYYT01000885">
    <property type="protein sequence ID" value="KAK2728215.1"/>
    <property type="molecule type" value="Genomic_DNA"/>
</dbReference>
<keyword evidence="4" id="KW-1185">Reference proteome</keyword>
<protein>
    <recommendedName>
        <fullName evidence="2">Heterokaryon incompatibility domain-containing protein</fullName>
    </recommendedName>
</protein>
<feature type="region of interest" description="Disordered" evidence="1">
    <location>
        <begin position="533"/>
        <end position="561"/>
    </location>
</feature>
<dbReference type="Pfam" id="PF06985">
    <property type="entry name" value="HET"/>
    <property type="match status" value="1"/>
</dbReference>
<dbReference type="PANTHER" id="PTHR33112">
    <property type="entry name" value="DOMAIN PROTEIN, PUTATIVE-RELATED"/>
    <property type="match status" value="1"/>
</dbReference>
<feature type="compositionally biased region" description="Basic residues" evidence="1">
    <location>
        <begin position="545"/>
        <end position="561"/>
    </location>
</feature>
<organism evidence="3 4">
    <name type="scientific">Colletotrichum kahawae</name>
    <name type="common">Coffee berry disease fungus</name>
    <dbReference type="NCBI Taxonomy" id="34407"/>
    <lineage>
        <taxon>Eukaryota</taxon>
        <taxon>Fungi</taxon>
        <taxon>Dikarya</taxon>
        <taxon>Ascomycota</taxon>
        <taxon>Pezizomycotina</taxon>
        <taxon>Sordariomycetes</taxon>
        <taxon>Hypocreomycetidae</taxon>
        <taxon>Glomerellales</taxon>
        <taxon>Glomerellaceae</taxon>
        <taxon>Colletotrichum</taxon>
        <taxon>Colletotrichum gloeosporioides species complex</taxon>
    </lineage>
</organism>
<evidence type="ECO:0000259" key="2">
    <source>
        <dbReference type="Pfam" id="PF06985"/>
    </source>
</evidence>
<feature type="domain" description="Heterokaryon incompatibility" evidence="2">
    <location>
        <begin position="153"/>
        <end position="319"/>
    </location>
</feature>
<evidence type="ECO:0000313" key="3">
    <source>
        <dbReference type="EMBL" id="KAK2728215.1"/>
    </source>
</evidence>
<dbReference type="AlphaFoldDB" id="A0AAD9XVS7"/>
<evidence type="ECO:0000256" key="1">
    <source>
        <dbReference type="SAM" id="MobiDB-lite"/>
    </source>
</evidence>
<dbReference type="InterPro" id="IPR010730">
    <property type="entry name" value="HET"/>
</dbReference>
<reference evidence="3" key="1">
    <citation type="submission" date="2023-02" db="EMBL/GenBank/DDBJ databases">
        <title>Colletotrichum kahawae CIFC_Que2 genome sequencing and assembly.</title>
        <authorList>
            <person name="Baroncelli R."/>
        </authorList>
    </citation>
    <scope>NUCLEOTIDE SEQUENCE</scope>
    <source>
        <strain evidence="3">CIFC_Que2</strain>
    </source>
</reference>
<proteinExistence type="predicted"/>
<gene>
    <name evidence="3" type="ORF">CKAH01_11209</name>
</gene>
<dbReference type="PANTHER" id="PTHR33112:SF16">
    <property type="entry name" value="HETEROKARYON INCOMPATIBILITY DOMAIN-CONTAINING PROTEIN"/>
    <property type="match status" value="1"/>
</dbReference>
<comment type="caution">
    <text evidence="3">The sequence shown here is derived from an EMBL/GenBank/DDBJ whole genome shotgun (WGS) entry which is preliminary data.</text>
</comment>
<evidence type="ECO:0000313" key="4">
    <source>
        <dbReference type="Proteomes" id="UP001281614"/>
    </source>
</evidence>
<name>A0AAD9XVS7_COLKA</name>
<accession>A0AAD9XVS7</accession>
<dbReference type="Proteomes" id="UP001281614">
    <property type="component" value="Unassembled WGS sequence"/>
</dbReference>
<sequence length="561" mass="63130">MEDDIRNANTIFSLKFSSQIDGILKHAGPRDNAKRWARNLRFLTFDDGTDQHDAATPIPELSGQCRRCAERVPAPAGHMCAAHANIRPTPESLAAWEQKLRDAPDPCVHVEDLTCDGCRHVPLFPNTGEVSTFRIRRAAVTDEDALFPECRHFVAVSYCWESQPSDEDGEASSLPPYTVVEEDGTKRAMRAPRATIDRVVRFARENGFRMIWIDQECIEQDNPTEKELGIQSMDLVYQRAHTCIGLMSTHWSQQHLEALLLQAELRHPDSGTAASIHCRGALPVHKPRPPIQHFANDLISAVFALVSDRWTTRAWVLQESFVSADRMLLLFPRPPTATTDVTGWWLVCHEKSLSEIAVCILMLQDALENHVLPYLTPLLSSPPSSSSSSPMGMAVALFERVRFFYPRAIDNDFRIGLGADFWDRKRCDAATALAFLNQRDLFRVADRVAILANLCGYEQRLDTVELEKAGYGLSHCLLALALVNGDLSLLVPEMYKTPGGYPVCKSTPNSPITIKQSQLTRNHSIPIRPRRRLLLPPLPHPQHPPSRRSNPHTLLQHRRPR</sequence>